<keyword evidence="3 5" id="KW-0067">ATP-binding</keyword>
<dbReference type="Gene3D" id="3.40.50.300">
    <property type="entry name" value="P-loop containing nucleotide triphosphate hydrolases"/>
    <property type="match status" value="1"/>
</dbReference>
<protein>
    <recommendedName>
        <fullName evidence="5 6">Dephospho-CoA kinase</fullName>
        <ecNumber evidence="5 6">2.7.1.24</ecNumber>
    </recommendedName>
    <alternativeName>
        <fullName evidence="5">Dephosphocoenzyme A kinase</fullName>
    </alternativeName>
</protein>
<feature type="binding site" evidence="5">
    <location>
        <begin position="12"/>
        <end position="17"/>
    </location>
    <ligand>
        <name>ATP</name>
        <dbReference type="ChEBI" id="CHEBI:30616"/>
    </ligand>
</feature>
<comment type="similarity">
    <text evidence="1 5">Belongs to the CoaE family.</text>
</comment>
<dbReference type="PANTHER" id="PTHR10695">
    <property type="entry name" value="DEPHOSPHO-COA KINASE-RELATED"/>
    <property type="match status" value="1"/>
</dbReference>
<dbReference type="PRINTS" id="PR00988">
    <property type="entry name" value="URIDINKINASE"/>
</dbReference>
<dbReference type="Proteomes" id="UP001595885">
    <property type="component" value="Unassembled WGS sequence"/>
</dbReference>
<evidence type="ECO:0000256" key="6">
    <source>
        <dbReference type="NCBIfam" id="TIGR00152"/>
    </source>
</evidence>
<dbReference type="InterPro" id="IPR001977">
    <property type="entry name" value="Depp_CoAkinase"/>
</dbReference>
<evidence type="ECO:0000313" key="7">
    <source>
        <dbReference type="EMBL" id="MFC4740524.1"/>
    </source>
</evidence>
<dbReference type="EMBL" id="JBHSGW010000025">
    <property type="protein sequence ID" value="MFC4740524.1"/>
    <property type="molecule type" value="Genomic_DNA"/>
</dbReference>
<evidence type="ECO:0000256" key="3">
    <source>
        <dbReference type="ARBA" id="ARBA00022840"/>
    </source>
</evidence>
<evidence type="ECO:0000256" key="4">
    <source>
        <dbReference type="ARBA" id="ARBA00022993"/>
    </source>
</evidence>
<comment type="catalytic activity">
    <reaction evidence="5">
        <text>3'-dephospho-CoA + ATP = ADP + CoA + H(+)</text>
        <dbReference type="Rhea" id="RHEA:18245"/>
        <dbReference type="ChEBI" id="CHEBI:15378"/>
        <dbReference type="ChEBI" id="CHEBI:30616"/>
        <dbReference type="ChEBI" id="CHEBI:57287"/>
        <dbReference type="ChEBI" id="CHEBI:57328"/>
        <dbReference type="ChEBI" id="CHEBI:456216"/>
        <dbReference type="EC" id="2.7.1.24"/>
    </reaction>
</comment>
<dbReference type="HAMAP" id="MF_00376">
    <property type="entry name" value="Dephospho_CoA_kinase"/>
    <property type="match status" value="1"/>
</dbReference>
<evidence type="ECO:0000256" key="2">
    <source>
        <dbReference type="ARBA" id="ARBA00022741"/>
    </source>
</evidence>
<sequence length="192" mass="21940">MTKIIGLTGGIGSGKTTVANYLLEHNIPVYIADDEARKITDSKKVIEKIVALFGNEVLENNKINRASLAKIVFKDKEKLAQLNAIIHPEVKKHFKKWLKNKIDHKFVVKESAILFESGSYLDCDAIILVTAPLEIRIERTMKRDNSDRETVMQRINNQMSEEEKVAKSDYIIQNISLENTYVQLNDLLKKLK</sequence>
<comment type="pathway">
    <text evidence="5">Cofactor biosynthesis; coenzyme A biosynthesis; CoA from (R)-pantothenate: step 5/5.</text>
</comment>
<keyword evidence="5" id="KW-0963">Cytoplasm</keyword>
<dbReference type="NCBIfam" id="TIGR00152">
    <property type="entry name" value="dephospho-CoA kinase"/>
    <property type="match status" value="1"/>
</dbReference>
<keyword evidence="8" id="KW-1185">Reference proteome</keyword>
<keyword evidence="2 5" id="KW-0547">Nucleotide-binding</keyword>
<dbReference type="InterPro" id="IPR027417">
    <property type="entry name" value="P-loop_NTPase"/>
</dbReference>
<comment type="subcellular location">
    <subcellularLocation>
        <location evidence="5">Cytoplasm</location>
    </subcellularLocation>
</comment>
<keyword evidence="4 5" id="KW-0173">Coenzyme A biosynthesis</keyword>
<name>A0ABV9P897_9FLAO</name>
<dbReference type="CDD" id="cd02022">
    <property type="entry name" value="DPCK"/>
    <property type="match status" value="1"/>
</dbReference>
<organism evidence="7 8">
    <name type="scientific">Flavobacterium ponti</name>
    <dbReference type="NCBI Taxonomy" id="665133"/>
    <lineage>
        <taxon>Bacteria</taxon>
        <taxon>Pseudomonadati</taxon>
        <taxon>Bacteroidota</taxon>
        <taxon>Flavobacteriia</taxon>
        <taxon>Flavobacteriales</taxon>
        <taxon>Flavobacteriaceae</taxon>
        <taxon>Flavobacterium</taxon>
    </lineage>
</organism>
<dbReference type="PANTHER" id="PTHR10695:SF46">
    <property type="entry name" value="BIFUNCTIONAL COENZYME A SYNTHASE-RELATED"/>
    <property type="match status" value="1"/>
</dbReference>
<keyword evidence="5 7" id="KW-0808">Transferase</keyword>
<dbReference type="Pfam" id="PF01121">
    <property type="entry name" value="CoaE"/>
    <property type="match status" value="1"/>
</dbReference>
<dbReference type="RefSeq" id="WP_379742053.1">
    <property type="nucleotide sequence ID" value="NZ_JBHSGW010000025.1"/>
</dbReference>
<dbReference type="PROSITE" id="PS51219">
    <property type="entry name" value="DPCK"/>
    <property type="match status" value="1"/>
</dbReference>
<proteinExistence type="inferred from homology"/>
<comment type="caution">
    <text evidence="7">The sequence shown here is derived from an EMBL/GenBank/DDBJ whole genome shotgun (WGS) entry which is preliminary data.</text>
</comment>
<accession>A0ABV9P897</accession>
<dbReference type="EC" id="2.7.1.24" evidence="5 6"/>
<evidence type="ECO:0000256" key="1">
    <source>
        <dbReference type="ARBA" id="ARBA00009018"/>
    </source>
</evidence>
<comment type="function">
    <text evidence="5">Catalyzes the phosphorylation of the 3'-hydroxyl group of dephosphocoenzyme A to form coenzyme A.</text>
</comment>
<dbReference type="GO" id="GO:0004140">
    <property type="term" value="F:dephospho-CoA kinase activity"/>
    <property type="evidence" value="ECO:0007669"/>
    <property type="project" value="UniProtKB-EC"/>
</dbReference>
<keyword evidence="5 7" id="KW-0418">Kinase</keyword>
<dbReference type="SUPFAM" id="SSF52540">
    <property type="entry name" value="P-loop containing nucleoside triphosphate hydrolases"/>
    <property type="match status" value="1"/>
</dbReference>
<evidence type="ECO:0000256" key="5">
    <source>
        <dbReference type="HAMAP-Rule" id="MF_00376"/>
    </source>
</evidence>
<reference evidence="8" key="1">
    <citation type="journal article" date="2019" name="Int. J. Syst. Evol. Microbiol.">
        <title>The Global Catalogue of Microorganisms (GCM) 10K type strain sequencing project: providing services to taxonomists for standard genome sequencing and annotation.</title>
        <authorList>
            <consortium name="The Broad Institute Genomics Platform"/>
            <consortium name="The Broad Institute Genome Sequencing Center for Infectious Disease"/>
            <person name="Wu L."/>
            <person name="Ma J."/>
        </authorList>
    </citation>
    <scope>NUCLEOTIDE SEQUENCE [LARGE SCALE GENOMIC DNA]</scope>
    <source>
        <strain evidence="8">CCUG 50349</strain>
    </source>
</reference>
<gene>
    <name evidence="5 7" type="primary">coaE</name>
    <name evidence="7" type="ORF">ACFO3U_11020</name>
</gene>
<evidence type="ECO:0000313" key="8">
    <source>
        <dbReference type="Proteomes" id="UP001595885"/>
    </source>
</evidence>